<feature type="domain" description="NELF-A N-terminal" evidence="2">
    <location>
        <begin position="14"/>
        <end position="128"/>
    </location>
</feature>
<feature type="compositionally biased region" description="Low complexity" evidence="1">
    <location>
        <begin position="403"/>
        <end position="415"/>
    </location>
</feature>
<dbReference type="EMBL" id="BAABUK010000025">
    <property type="protein sequence ID" value="GAA5815228.1"/>
    <property type="molecule type" value="Genomic_DNA"/>
</dbReference>
<feature type="region of interest" description="Disordered" evidence="1">
    <location>
        <begin position="283"/>
        <end position="308"/>
    </location>
</feature>
<gene>
    <name evidence="3" type="ORF">MFLAVUS_008734</name>
</gene>
<dbReference type="Pfam" id="PF23553">
    <property type="entry name" value="NELF-A_N"/>
    <property type="match status" value="1"/>
</dbReference>
<keyword evidence="4" id="KW-1185">Reference proteome</keyword>
<sequence length="448" mass="49395">MAYERNTTEGIRTWLTTELSTPGWNSSSIAKGLTEDVMMIIANDFNLFETKIRQAIILSAMYMRKGDLLSLGDGLNKVLQLAINDKDDFVKTTANVLKDYPDTQLLDLNIDSWSDDFRSLLSNIGCSIEQNGFNFHPLEDMILQPCARTTPPFVSSNYTTLKSTHTMHFSLSTNEDVIISSESRHLRFKELVESEEKLEQAEAQAAQAVAQKRAGAELQSKSKRITSPTSNLQAPFPFPPANAPPRSHSFGSIPSAAASSLYTKRPARPAPSGGGGLFIKQQKSIQRPVQRQAPGAQKPVPTAALPRGLQRVQKTQMIDFSAATEFEQNTANALKQAQDEIKAKAEAKKTEALEKKQRLANEKREREEARKAQREKQAADRAAAAERAERAECALPKSPTSAPNSPKTPKSPLKSPKVKSEHVFAVPALPGHFQSKEKTPPTEKLTTF</sequence>
<evidence type="ECO:0000313" key="4">
    <source>
        <dbReference type="Proteomes" id="UP001473302"/>
    </source>
</evidence>
<accession>A0ABP9Z801</accession>
<dbReference type="Proteomes" id="UP001473302">
    <property type="component" value="Unassembled WGS sequence"/>
</dbReference>
<feature type="region of interest" description="Disordered" evidence="1">
    <location>
        <begin position="346"/>
        <end position="448"/>
    </location>
</feature>
<organism evidence="3 4">
    <name type="scientific">Mucor flavus</name>
    <dbReference type="NCBI Taxonomy" id="439312"/>
    <lineage>
        <taxon>Eukaryota</taxon>
        <taxon>Fungi</taxon>
        <taxon>Fungi incertae sedis</taxon>
        <taxon>Mucoromycota</taxon>
        <taxon>Mucoromycotina</taxon>
        <taxon>Mucoromycetes</taxon>
        <taxon>Mucorales</taxon>
        <taxon>Mucorineae</taxon>
        <taxon>Mucoraceae</taxon>
        <taxon>Mucor</taxon>
    </lineage>
</organism>
<reference evidence="3 4" key="1">
    <citation type="submission" date="2024-04" db="EMBL/GenBank/DDBJ databases">
        <title>genome sequences of Mucor flavus KT1a and Helicostylum pulchrum KT1b strains isolated from the surface of a dry-aged beef.</title>
        <authorList>
            <person name="Toyotome T."/>
            <person name="Hosono M."/>
            <person name="Torimaru M."/>
            <person name="Fukuda K."/>
            <person name="Mikami N."/>
        </authorList>
    </citation>
    <scope>NUCLEOTIDE SEQUENCE [LARGE SCALE GENOMIC DNA]</scope>
    <source>
        <strain evidence="3 4">KT1a</strain>
    </source>
</reference>
<protein>
    <recommendedName>
        <fullName evidence="2">NELF-A N-terminal domain-containing protein</fullName>
    </recommendedName>
</protein>
<name>A0ABP9Z801_9FUNG</name>
<comment type="caution">
    <text evidence="3">The sequence shown here is derived from an EMBL/GenBank/DDBJ whole genome shotgun (WGS) entry which is preliminary data.</text>
</comment>
<feature type="region of interest" description="Disordered" evidence="1">
    <location>
        <begin position="212"/>
        <end position="252"/>
    </location>
</feature>
<evidence type="ECO:0000313" key="3">
    <source>
        <dbReference type="EMBL" id="GAA5815228.1"/>
    </source>
</evidence>
<evidence type="ECO:0000256" key="1">
    <source>
        <dbReference type="SAM" id="MobiDB-lite"/>
    </source>
</evidence>
<dbReference type="InterPro" id="IPR056557">
    <property type="entry name" value="NELF-A_N"/>
</dbReference>
<evidence type="ECO:0000259" key="2">
    <source>
        <dbReference type="Pfam" id="PF23553"/>
    </source>
</evidence>
<proteinExistence type="predicted"/>
<feature type="compositionally biased region" description="Basic and acidic residues" evidence="1">
    <location>
        <begin position="346"/>
        <end position="392"/>
    </location>
</feature>